<dbReference type="Proteomes" id="UP000093000">
    <property type="component" value="Unassembled WGS sequence"/>
</dbReference>
<gene>
    <name evidence="1" type="ORF">A0J61_09881</name>
</gene>
<sequence>MRSGNARTHCELVAGNHPYGITKGSVPEYAMGNPFYLHTDLLQKLKNQHWAAVPWSRWLERNKVLFDNTTRSTTRLQHNISECALRNIDLELRHHFENYPVNMG</sequence>
<organism evidence="1 2">
    <name type="scientific">Choanephora cucurbitarum</name>
    <dbReference type="NCBI Taxonomy" id="101091"/>
    <lineage>
        <taxon>Eukaryota</taxon>
        <taxon>Fungi</taxon>
        <taxon>Fungi incertae sedis</taxon>
        <taxon>Mucoromycota</taxon>
        <taxon>Mucoromycotina</taxon>
        <taxon>Mucoromycetes</taxon>
        <taxon>Mucorales</taxon>
        <taxon>Mucorineae</taxon>
        <taxon>Choanephoraceae</taxon>
        <taxon>Choanephoroideae</taxon>
        <taxon>Choanephora</taxon>
    </lineage>
</organism>
<accession>A0A1C7MYZ4</accession>
<name>A0A1C7MYZ4_9FUNG</name>
<dbReference type="InParanoid" id="A0A1C7MYZ4"/>
<dbReference type="AlphaFoldDB" id="A0A1C7MYZ4"/>
<protein>
    <submittedName>
        <fullName evidence="1">Uncharacterized protein</fullName>
    </submittedName>
</protein>
<keyword evidence="2" id="KW-1185">Reference proteome</keyword>
<reference evidence="1 2" key="1">
    <citation type="submission" date="2016-03" db="EMBL/GenBank/DDBJ databases">
        <title>Choanephora cucurbitarum.</title>
        <authorList>
            <person name="Min B."/>
            <person name="Park H."/>
            <person name="Park J.-H."/>
            <person name="Shin H.-D."/>
            <person name="Choi I.-G."/>
        </authorList>
    </citation>
    <scope>NUCLEOTIDE SEQUENCE [LARGE SCALE GENOMIC DNA]</scope>
    <source>
        <strain evidence="1 2">KUS-F28377</strain>
    </source>
</reference>
<proteinExistence type="predicted"/>
<evidence type="ECO:0000313" key="1">
    <source>
        <dbReference type="EMBL" id="OBZ82070.1"/>
    </source>
</evidence>
<comment type="caution">
    <text evidence="1">The sequence shown here is derived from an EMBL/GenBank/DDBJ whole genome shotgun (WGS) entry which is preliminary data.</text>
</comment>
<dbReference type="EMBL" id="LUGH01000962">
    <property type="protein sequence ID" value="OBZ82070.1"/>
    <property type="molecule type" value="Genomic_DNA"/>
</dbReference>
<evidence type="ECO:0000313" key="2">
    <source>
        <dbReference type="Proteomes" id="UP000093000"/>
    </source>
</evidence>